<dbReference type="InterPro" id="IPR037066">
    <property type="entry name" value="Plug_dom_sf"/>
</dbReference>
<dbReference type="RefSeq" id="WP_250723268.1">
    <property type="nucleotide sequence ID" value="NZ_CP098400.1"/>
</dbReference>
<dbReference type="InterPro" id="IPR000531">
    <property type="entry name" value="Beta-barrel_TonB"/>
</dbReference>
<evidence type="ECO:0000256" key="11">
    <source>
        <dbReference type="RuleBase" id="RU003357"/>
    </source>
</evidence>
<dbReference type="InterPro" id="IPR012910">
    <property type="entry name" value="Plug_dom"/>
</dbReference>
<dbReference type="Gene3D" id="2.40.170.20">
    <property type="entry name" value="TonB-dependent receptor, beta-barrel domain"/>
    <property type="match status" value="1"/>
</dbReference>
<evidence type="ECO:0000256" key="3">
    <source>
        <dbReference type="ARBA" id="ARBA00022452"/>
    </source>
</evidence>
<keyword evidence="8 15" id="KW-0675">Receptor</keyword>
<evidence type="ECO:0000256" key="10">
    <source>
        <dbReference type="PROSITE-ProRule" id="PRU01360"/>
    </source>
</evidence>
<dbReference type="GO" id="GO:0009279">
    <property type="term" value="C:cell outer membrane"/>
    <property type="evidence" value="ECO:0007669"/>
    <property type="project" value="UniProtKB-SubCell"/>
</dbReference>
<keyword evidence="3 10" id="KW-1134">Transmembrane beta strand</keyword>
<evidence type="ECO:0000313" key="16">
    <source>
        <dbReference type="Proteomes" id="UP001056426"/>
    </source>
</evidence>
<reference evidence="15" key="2">
    <citation type="submission" date="2022-06" db="EMBL/GenBank/DDBJ databases">
        <title>Xiashengella guii gen. nov. sp. nov., a bacterium isolated form anaerobic digestion tank.</title>
        <authorList>
            <person name="Huang H."/>
        </authorList>
    </citation>
    <scope>NUCLEOTIDE SEQUENCE</scope>
    <source>
        <strain evidence="15">Ai-910</strain>
    </source>
</reference>
<organism evidence="15 16">
    <name type="scientific">Xiashengella succiniciproducens</name>
    <dbReference type="NCBI Taxonomy" id="2949635"/>
    <lineage>
        <taxon>Bacteria</taxon>
        <taxon>Pseudomonadati</taxon>
        <taxon>Bacteroidota</taxon>
        <taxon>Bacteroidia</taxon>
        <taxon>Marinilabiliales</taxon>
        <taxon>Marinilabiliaceae</taxon>
        <taxon>Xiashengella</taxon>
    </lineage>
</organism>
<dbReference type="AlphaFoldDB" id="A0A9J6ZQ67"/>
<evidence type="ECO:0000256" key="7">
    <source>
        <dbReference type="ARBA" id="ARBA00023136"/>
    </source>
</evidence>
<evidence type="ECO:0000313" key="15">
    <source>
        <dbReference type="EMBL" id="URW79408.1"/>
    </source>
</evidence>
<evidence type="ECO:0000259" key="14">
    <source>
        <dbReference type="Pfam" id="PF07715"/>
    </source>
</evidence>
<comment type="subcellular location">
    <subcellularLocation>
        <location evidence="1 10">Cell outer membrane</location>
        <topology evidence="1 10">Multi-pass membrane protein</topology>
    </subcellularLocation>
</comment>
<evidence type="ECO:0000256" key="2">
    <source>
        <dbReference type="ARBA" id="ARBA00022448"/>
    </source>
</evidence>
<evidence type="ECO:0000259" key="13">
    <source>
        <dbReference type="Pfam" id="PF00593"/>
    </source>
</evidence>
<protein>
    <submittedName>
        <fullName evidence="15">TonB-dependent receptor</fullName>
    </submittedName>
</protein>
<accession>A0A9J6ZQ67</accession>
<dbReference type="SUPFAM" id="SSF56935">
    <property type="entry name" value="Porins"/>
    <property type="match status" value="1"/>
</dbReference>
<dbReference type="Gene3D" id="2.170.130.10">
    <property type="entry name" value="TonB-dependent receptor, plug domain"/>
    <property type="match status" value="1"/>
</dbReference>
<dbReference type="Pfam" id="PF07715">
    <property type="entry name" value="Plug"/>
    <property type="match status" value="1"/>
</dbReference>
<keyword evidence="7 10" id="KW-0472">Membrane</keyword>
<dbReference type="EMBL" id="CP098400">
    <property type="protein sequence ID" value="URW79408.1"/>
    <property type="molecule type" value="Genomic_DNA"/>
</dbReference>
<dbReference type="KEGG" id="alkq:M9189_11125"/>
<reference evidence="15" key="1">
    <citation type="submission" date="2022-05" db="EMBL/GenBank/DDBJ databases">
        <authorList>
            <person name="Sun X."/>
        </authorList>
    </citation>
    <scope>NUCLEOTIDE SEQUENCE</scope>
    <source>
        <strain evidence="15">Ai-910</strain>
    </source>
</reference>
<dbReference type="InterPro" id="IPR036942">
    <property type="entry name" value="Beta-barrel_TonB_sf"/>
</dbReference>
<evidence type="ECO:0000256" key="1">
    <source>
        <dbReference type="ARBA" id="ARBA00004571"/>
    </source>
</evidence>
<feature type="domain" description="TonB-dependent receptor plug" evidence="14">
    <location>
        <begin position="79"/>
        <end position="172"/>
    </location>
</feature>
<name>A0A9J6ZQ67_9BACT</name>
<feature type="chain" id="PRO_5039919875" evidence="12">
    <location>
        <begin position="20"/>
        <end position="633"/>
    </location>
</feature>
<evidence type="ECO:0000256" key="4">
    <source>
        <dbReference type="ARBA" id="ARBA00022692"/>
    </source>
</evidence>
<dbReference type="GO" id="GO:0044718">
    <property type="term" value="P:siderophore transmembrane transport"/>
    <property type="evidence" value="ECO:0007669"/>
    <property type="project" value="TreeGrafter"/>
</dbReference>
<proteinExistence type="inferred from homology"/>
<keyword evidence="5 12" id="KW-0732">Signal</keyword>
<evidence type="ECO:0000256" key="9">
    <source>
        <dbReference type="ARBA" id="ARBA00023237"/>
    </source>
</evidence>
<sequence length="633" mass="69418">MRLYLFTLVSLFMPVGLSAQVVADIVKDSTRYEVQTSAHIMLDEVQVRATSIATTVRNLNLTYITLDSIAIRGRYEQSLMPSINEEVAGLFVTSRGVMGYGVSTGAAGGIKIRGIGGSPTGGVLVLIDGHPQYMGLMGHSVADSYLSIMAGKVEVSNSPASVLYGSNAMGGVINIVSNDYSDDGLHTSLRSSWGSYNSLRTELSTRYRKGAFGSTLNLSYDRTDGHRRNMDFEQLGLYSRLSYEINKRWSASADLSLSGFDASNPGTESTPLEDNDAGITRGAGALSLTNNYGISTGVFRLFYNFGMHEINDGFALGAAPKDYRFNSRDHMFGLQIYQSLSLVSGNTIGAGIDLQRFGGEAWNQFDDGREVDIVDKSLSDYAAYLTVSQRLTSILSISGGIRADRHSVTGTEWVPQGGLTLRLAGSSEIKASVSKGFRNPSIREMYMFPPQNPNLLPERLVSSELSYNARAAGEKLQYSIAVYYIEGENLISTVIREGRPLNVNSDRVENSGFELNIKYSHNNELSFRGNYSYLYMKYPVLSAPENKFFAGVDFSPGKFTGSLGIQYISGLYKDVNNGLKEEYLLLNLRLTYRAGHMFSLFIRGENLLDRTYEIIAGYTMPGTTLDGGFSLTF</sequence>
<evidence type="ECO:0000256" key="8">
    <source>
        <dbReference type="ARBA" id="ARBA00023170"/>
    </source>
</evidence>
<comment type="similarity">
    <text evidence="10 11">Belongs to the TonB-dependent receptor family.</text>
</comment>
<keyword evidence="9 10" id="KW-0998">Cell outer membrane</keyword>
<feature type="domain" description="TonB-dependent receptor-like beta-barrel" evidence="13">
    <location>
        <begin position="273"/>
        <end position="607"/>
    </location>
</feature>
<keyword evidence="6 11" id="KW-0798">TonB box</keyword>
<evidence type="ECO:0000256" key="12">
    <source>
        <dbReference type="SAM" id="SignalP"/>
    </source>
</evidence>
<gene>
    <name evidence="15" type="ORF">M9189_11125</name>
</gene>
<dbReference type="InterPro" id="IPR039426">
    <property type="entry name" value="TonB-dep_rcpt-like"/>
</dbReference>
<dbReference type="PROSITE" id="PS52016">
    <property type="entry name" value="TONB_DEPENDENT_REC_3"/>
    <property type="match status" value="1"/>
</dbReference>
<feature type="signal peptide" evidence="12">
    <location>
        <begin position="1"/>
        <end position="19"/>
    </location>
</feature>
<keyword evidence="4 10" id="KW-0812">Transmembrane</keyword>
<dbReference type="Pfam" id="PF00593">
    <property type="entry name" value="TonB_dep_Rec_b-barrel"/>
    <property type="match status" value="1"/>
</dbReference>
<dbReference type="PANTHER" id="PTHR30069:SF29">
    <property type="entry name" value="HEMOGLOBIN AND HEMOGLOBIN-HAPTOGLOBIN-BINDING PROTEIN 1-RELATED"/>
    <property type="match status" value="1"/>
</dbReference>
<keyword evidence="16" id="KW-1185">Reference proteome</keyword>
<dbReference type="Proteomes" id="UP001056426">
    <property type="component" value="Chromosome"/>
</dbReference>
<evidence type="ECO:0000256" key="6">
    <source>
        <dbReference type="ARBA" id="ARBA00023077"/>
    </source>
</evidence>
<dbReference type="PANTHER" id="PTHR30069">
    <property type="entry name" value="TONB-DEPENDENT OUTER MEMBRANE RECEPTOR"/>
    <property type="match status" value="1"/>
</dbReference>
<evidence type="ECO:0000256" key="5">
    <source>
        <dbReference type="ARBA" id="ARBA00022729"/>
    </source>
</evidence>
<dbReference type="GO" id="GO:0015344">
    <property type="term" value="F:siderophore uptake transmembrane transporter activity"/>
    <property type="evidence" value="ECO:0007669"/>
    <property type="project" value="TreeGrafter"/>
</dbReference>
<keyword evidence="2 10" id="KW-0813">Transport</keyword>